<gene>
    <name evidence="1" type="ORF">GCM10007103_19450</name>
</gene>
<protein>
    <recommendedName>
        <fullName evidence="3">DUF4198 domain-containing protein</fullName>
    </recommendedName>
</protein>
<evidence type="ECO:0000313" key="2">
    <source>
        <dbReference type="Proteomes" id="UP000610456"/>
    </source>
</evidence>
<proteinExistence type="predicted"/>
<keyword evidence="2" id="KW-1185">Reference proteome</keyword>
<name>A0A918SGZ3_9FLAO</name>
<reference evidence="1" key="2">
    <citation type="submission" date="2020-09" db="EMBL/GenBank/DDBJ databases">
        <authorList>
            <person name="Sun Q."/>
            <person name="Kim S."/>
        </authorList>
    </citation>
    <scope>NUCLEOTIDE SEQUENCE</scope>
    <source>
        <strain evidence="1">KCTC 12719</strain>
    </source>
</reference>
<accession>A0A918SGZ3</accession>
<dbReference type="AlphaFoldDB" id="A0A918SGZ3"/>
<dbReference type="EMBL" id="BMXB01000006">
    <property type="protein sequence ID" value="GHA37982.1"/>
    <property type="molecule type" value="Genomic_DNA"/>
</dbReference>
<sequence length="224" mass="25183">MAAGWAHAHALYIDTNTEGTSGKIHEVKIYYSEFAERKAEKVTDWYSNVADFELWLVQPSGKRTKLSTTAHNNHYSANFTPEKNGAYRLEISHVAEDPGDGTAYQFNAFAPVMVGKKGKMIPVTTESPELVLAEEIQNINSSKRIFKTYFKGTQKEGITATLFLPSGETKEVKSNSEGILEVELDEKGIYFLEATTYHEDESGKTKKAPYKSVWRCATQKLERL</sequence>
<reference evidence="1" key="1">
    <citation type="journal article" date="2014" name="Int. J. Syst. Evol. Microbiol.">
        <title>Complete genome sequence of Corynebacterium casei LMG S-19264T (=DSM 44701T), isolated from a smear-ripened cheese.</title>
        <authorList>
            <consortium name="US DOE Joint Genome Institute (JGI-PGF)"/>
            <person name="Walter F."/>
            <person name="Albersmeier A."/>
            <person name="Kalinowski J."/>
            <person name="Ruckert C."/>
        </authorList>
    </citation>
    <scope>NUCLEOTIDE SEQUENCE</scope>
    <source>
        <strain evidence="1">KCTC 12719</strain>
    </source>
</reference>
<dbReference type="Proteomes" id="UP000610456">
    <property type="component" value="Unassembled WGS sequence"/>
</dbReference>
<comment type="caution">
    <text evidence="1">The sequence shown here is derived from an EMBL/GenBank/DDBJ whole genome shotgun (WGS) entry which is preliminary data.</text>
</comment>
<evidence type="ECO:0000313" key="1">
    <source>
        <dbReference type="EMBL" id="GHA37982.1"/>
    </source>
</evidence>
<organism evidence="1 2">
    <name type="scientific">Salinimicrobium marinum</name>
    <dbReference type="NCBI Taxonomy" id="680283"/>
    <lineage>
        <taxon>Bacteria</taxon>
        <taxon>Pseudomonadati</taxon>
        <taxon>Bacteroidota</taxon>
        <taxon>Flavobacteriia</taxon>
        <taxon>Flavobacteriales</taxon>
        <taxon>Flavobacteriaceae</taxon>
        <taxon>Salinimicrobium</taxon>
    </lineage>
</organism>
<evidence type="ECO:0008006" key="3">
    <source>
        <dbReference type="Google" id="ProtNLM"/>
    </source>
</evidence>